<dbReference type="InterPro" id="IPR043128">
    <property type="entry name" value="Rev_trsase/Diguanyl_cyclase"/>
</dbReference>
<evidence type="ECO:0000259" key="7">
    <source>
        <dbReference type="PROSITE" id="PS50112"/>
    </source>
</evidence>
<dbReference type="SMART" id="SM00091">
    <property type="entry name" value="PAS"/>
    <property type="match status" value="2"/>
</dbReference>
<comment type="catalytic activity">
    <reaction evidence="4">
        <text>3',3'-c-di-GMP + H2O = 5'-phosphoguanylyl(3'-&gt;5')guanosine + H(+)</text>
        <dbReference type="Rhea" id="RHEA:24902"/>
        <dbReference type="ChEBI" id="CHEBI:15377"/>
        <dbReference type="ChEBI" id="CHEBI:15378"/>
        <dbReference type="ChEBI" id="CHEBI:58754"/>
        <dbReference type="ChEBI" id="CHEBI:58805"/>
        <dbReference type="EC" id="3.1.4.52"/>
    </reaction>
    <physiologicalReaction direction="left-to-right" evidence="4">
        <dbReference type="Rhea" id="RHEA:24903"/>
    </physiologicalReaction>
</comment>
<dbReference type="InterPro" id="IPR001610">
    <property type="entry name" value="PAC"/>
</dbReference>
<feature type="domain" description="PAS" evidence="7">
    <location>
        <begin position="279"/>
        <end position="325"/>
    </location>
</feature>
<dbReference type="PROSITE" id="PS50112">
    <property type="entry name" value="PAS"/>
    <property type="match status" value="2"/>
</dbReference>
<dbReference type="InterPro" id="IPR052155">
    <property type="entry name" value="Biofilm_reg_signaling"/>
</dbReference>
<dbReference type="SMART" id="SM00086">
    <property type="entry name" value="PAC"/>
    <property type="match status" value="2"/>
</dbReference>
<dbReference type="SUPFAM" id="SSF55073">
    <property type="entry name" value="Nucleotide cyclase"/>
    <property type="match status" value="1"/>
</dbReference>
<evidence type="ECO:0000259" key="6">
    <source>
        <dbReference type="PROSITE" id="PS50110"/>
    </source>
</evidence>
<dbReference type="Gene3D" id="3.20.20.450">
    <property type="entry name" value="EAL domain"/>
    <property type="match status" value="1"/>
</dbReference>
<dbReference type="PIRSF" id="PIRSF005925">
    <property type="entry name" value="Dos"/>
    <property type="match status" value="1"/>
</dbReference>
<feature type="modified residue" description="4-aspartylphosphate" evidence="5">
    <location>
        <position position="66"/>
    </location>
</feature>
<evidence type="ECO:0000259" key="8">
    <source>
        <dbReference type="PROSITE" id="PS50113"/>
    </source>
</evidence>
<evidence type="ECO:0000259" key="9">
    <source>
        <dbReference type="PROSITE" id="PS50883"/>
    </source>
</evidence>
<evidence type="ECO:0000256" key="5">
    <source>
        <dbReference type="PROSITE-ProRule" id="PRU00169"/>
    </source>
</evidence>
<comment type="cofactor">
    <cofactor evidence="1">
        <name>Mg(2+)</name>
        <dbReference type="ChEBI" id="CHEBI:18420"/>
    </cofactor>
</comment>
<evidence type="ECO:0000256" key="3">
    <source>
        <dbReference type="ARBA" id="ARBA00022636"/>
    </source>
</evidence>
<evidence type="ECO:0000256" key="1">
    <source>
        <dbReference type="ARBA" id="ARBA00001946"/>
    </source>
</evidence>
<reference evidence="11 12" key="1">
    <citation type="submission" date="2017-03" db="EMBL/GenBank/DDBJ databases">
        <title>Complete genome sequence of Candidatus 'Thiodictyon syntrophicum' sp. nov. strain Cad16T, a photolithoautotroph purple sulfur bacterium isolated from an alpine meromictic lake.</title>
        <authorList>
            <person name="Luedin S.M."/>
            <person name="Pothier J.F."/>
            <person name="Danza F."/>
            <person name="Storelli N."/>
            <person name="Wittwer M."/>
            <person name="Tonolla M."/>
        </authorList>
    </citation>
    <scope>NUCLEOTIDE SEQUENCE [LARGE SCALE GENOMIC DNA]</scope>
    <source>
        <strain evidence="11 12">Cad16T</strain>
    </source>
</reference>
<evidence type="ECO:0000313" key="11">
    <source>
        <dbReference type="EMBL" id="AUB82546.1"/>
    </source>
</evidence>
<name>A0A2K8UAF0_9GAMM</name>
<dbReference type="PROSITE" id="PS50110">
    <property type="entry name" value="RESPONSE_REGULATORY"/>
    <property type="match status" value="1"/>
</dbReference>
<dbReference type="PANTHER" id="PTHR44757:SF2">
    <property type="entry name" value="BIOFILM ARCHITECTURE MAINTENANCE PROTEIN MBAA"/>
    <property type="match status" value="1"/>
</dbReference>
<dbReference type="CDD" id="cd00130">
    <property type="entry name" value="PAS"/>
    <property type="match status" value="2"/>
</dbReference>
<evidence type="ECO:0000259" key="10">
    <source>
        <dbReference type="PROSITE" id="PS50887"/>
    </source>
</evidence>
<dbReference type="InterPro" id="IPR001633">
    <property type="entry name" value="EAL_dom"/>
</dbReference>
<keyword evidence="5" id="KW-0597">Phosphoprotein</keyword>
<dbReference type="InterPro" id="IPR035919">
    <property type="entry name" value="EAL_sf"/>
</dbReference>
<dbReference type="FunFam" id="3.20.20.450:FF:000001">
    <property type="entry name" value="Cyclic di-GMP phosphodiesterase yahA"/>
    <property type="match status" value="1"/>
</dbReference>
<dbReference type="SUPFAM" id="SSF141868">
    <property type="entry name" value="EAL domain-like"/>
    <property type="match status" value="1"/>
</dbReference>
<feature type="domain" description="Response regulatory" evidence="6">
    <location>
        <begin position="17"/>
        <end position="131"/>
    </location>
</feature>
<dbReference type="EMBL" id="CP020370">
    <property type="protein sequence ID" value="AUB82546.1"/>
    <property type="molecule type" value="Genomic_DNA"/>
</dbReference>
<dbReference type="Proteomes" id="UP000232638">
    <property type="component" value="Chromosome"/>
</dbReference>
<feature type="domain" description="EAL" evidence="9">
    <location>
        <begin position="578"/>
        <end position="831"/>
    </location>
</feature>
<dbReference type="NCBIfam" id="TIGR00254">
    <property type="entry name" value="GGDEF"/>
    <property type="match status" value="1"/>
</dbReference>
<proteinExistence type="predicted"/>
<dbReference type="InterPro" id="IPR012226">
    <property type="entry name" value="Diguanyl_cyclase/Pdiesterase"/>
</dbReference>
<dbReference type="InterPro" id="IPR000014">
    <property type="entry name" value="PAS"/>
</dbReference>
<dbReference type="NCBIfam" id="TIGR00229">
    <property type="entry name" value="sensory_box"/>
    <property type="match status" value="2"/>
</dbReference>
<sequence length="835" mass="92936">MNSHRDQDDQAHLRTLSVLYVEDEDEIREELAVFLRRRVAMVHLAANGQAGLDAFTQYQPDLVITDIRMPVMNGLEMAERIRAVNPATPIIITTAFEETSYFKKAIDIGVDKYVTKPLNLDILAAALDKCARLIRAEAALREVDERYRLLFQLSHIAISVAAADGAAQRPSVLMTDGHIVDCNTAFTDLLGYARQDEVQSFRFSDLLVPEWLDPINRLIRDELLVRGFTSECEVELRHRDGHAVPVIAQLILRRDADGRATETWAVMRDISEQRRAEHSLRLAARVFESSGEAIVITDQDNSILSVNRAFSKLTGYSQDEAIGQNPRLLKSGRHEPAFYQQMWDRLLGTGHWQGEIWNRRKTGEIYPEWLSITVVRDTQGQVLNYIAIFSDISEAKAATQQIEFLAHYDHLTRLANRRLLEQQVDYLIALAARNKKQLALLFIDLDRFKVVNDSLGHAAGDLVLETVAQRLRATAREVDCLARLGGDEFVCVLHDVGGPPDVHAAARRLIAVLDDPIPVAGHLLTVTASIGISLYPSDGVDYETLLKNADAAMYSAKKAGRDRFMFFAASMNSGMARERELEHALRRALKLNEFMLHYQPQVAIGSGRIIGMEALLRWKCAELGPVAPGTFIPLAEATGLIIAIGEWALHEACRQNAQWQRQGLPAVVVAVNLSALQFGQSNLPEIVRSALQASGLAARWLELELTESVIMQDAEYTIASLHGLKEIGTSLAIDDFGTGYSSLSYLKRFAIDKLKIDQSFIHDIPDDDGDKIVTAIIGLAHALNLKVIAEGVETQEQLAFLRDRHCDEMQGYLYSKPLAVDAMAELLRGASLSGP</sequence>
<dbReference type="KEGG" id="tsy:THSYN_17420"/>
<evidence type="ECO:0000256" key="2">
    <source>
        <dbReference type="ARBA" id="ARBA00012282"/>
    </source>
</evidence>
<evidence type="ECO:0000256" key="4">
    <source>
        <dbReference type="ARBA" id="ARBA00051114"/>
    </source>
</evidence>
<dbReference type="CDD" id="cd01949">
    <property type="entry name" value="GGDEF"/>
    <property type="match status" value="1"/>
</dbReference>
<organism evidence="11 12">
    <name type="scientific">Candidatus Thiodictyon syntrophicum</name>
    <dbReference type="NCBI Taxonomy" id="1166950"/>
    <lineage>
        <taxon>Bacteria</taxon>
        <taxon>Pseudomonadati</taxon>
        <taxon>Pseudomonadota</taxon>
        <taxon>Gammaproteobacteria</taxon>
        <taxon>Chromatiales</taxon>
        <taxon>Chromatiaceae</taxon>
        <taxon>Thiodictyon</taxon>
    </lineage>
</organism>
<dbReference type="Gene3D" id="3.40.50.2300">
    <property type="match status" value="1"/>
</dbReference>
<dbReference type="OrthoDB" id="8553030at2"/>
<dbReference type="SMART" id="SM00267">
    <property type="entry name" value="GGDEF"/>
    <property type="match status" value="1"/>
</dbReference>
<dbReference type="PROSITE" id="PS50883">
    <property type="entry name" value="EAL"/>
    <property type="match status" value="1"/>
</dbReference>
<keyword evidence="12" id="KW-1185">Reference proteome</keyword>
<dbReference type="GO" id="GO:0071111">
    <property type="term" value="F:cyclic-guanylate-specific phosphodiesterase activity"/>
    <property type="evidence" value="ECO:0007669"/>
    <property type="project" value="UniProtKB-EC"/>
</dbReference>
<dbReference type="PROSITE" id="PS50887">
    <property type="entry name" value="GGDEF"/>
    <property type="match status" value="1"/>
</dbReference>
<dbReference type="SMART" id="SM00448">
    <property type="entry name" value="REC"/>
    <property type="match status" value="1"/>
</dbReference>
<evidence type="ECO:0000313" key="12">
    <source>
        <dbReference type="Proteomes" id="UP000232638"/>
    </source>
</evidence>
<dbReference type="InterPro" id="IPR029787">
    <property type="entry name" value="Nucleotide_cyclase"/>
</dbReference>
<dbReference type="SUPFAM" id="SSF55785">
    <property type="entry name" value="PYP-like sensor domain (PAS domain)"/>
    <property type="match status" value="2"/>
</dbReference>
<dbReference type="SUPFAM" id="SSF52172">
    <property type="entry name" value="CheY-like"/>
    <property type="match status" value="1"/>
</dbReference>
<dbReference type="InterPro" id="IPR035965">
    <property type="entry name" value="PAS-like_dom_sf"/>
</dbReference>
<dbReference type="Gene3D" id="3.30.70.270">
    <property type="match status" value="1"/>
</dbReference>
<gene>
    <name evidence="11" type="ORF">THSYN_17420</name>
</gene>
<dbReference type="GO" id="GO:0000160">
    <property type="term" value="P:phosphorelay signal transduction system"/>
    <property type="evidence" value="ECO:0007669"/>
    <property type="project" value="InterPro"/>
</dbReference>
<feature type="domain" description="PAS" evidence="7">
    <location>
        <begin position="176"/>
        <end position="226"/>
    </location>
</feature>
<protein>
    <recommendedName>
        <fullName evidence="2">cyclic-guanylate-specific phosphodiesterase</fullName>
        <ecNumber evidence="2">3.1.4.52</ecNumber>
    </recommendedName>
</protein>
<dbReference type="SMART" id="SM00052">
    <property type="entry name" value="EAL"/>
    <property type="match status" value="1"/>
</dbReference>
<dbReference type="Gene3D" id="3.30.450.20">
    <property type="entry name" value="PAS domain"/>
    <property type="match status" value="2"/>
</dbReference>
<dbReference type="InterPro" id="IPR011006">
    <property type="entry name" value="CheY-like_superfamily"/>
</dbReference>
<feature type="domain" description="GGDEF" evidence="10">
    <location>
        <begin position="436"/>
        <end position="569"/>
    </location>
</feature>
<feature type="domain" description="PAC" evidence="8">
    <location>
        <begin position="230"/>
        <end position="282"/>
    </location>
</feature>
<dbReference type="InterPro" id="IPR001789">
    <property type="entry name" value="Sig_transdc_resp-reg_receiver"/>
</dbReference>
<keyword evidence="3" id="KW-0973">c-di-GMP</keyword>
<dbReference type="Pfam" id="PF00990">
    <property type="entry name" value="GGDEF"/>
    <property type="match status" value="1"/>
</dbReference>
<dbReference type="CDD" id="cd17536">
    <property type="entry name" value="REC_YesN-like"/>
    <property type="match status" value="1"/>
</dbReference>
<dbReference type="CDD" id="cd01948">
    <property type="entry name" value="EAL"/>
    <property type="match status" value="1"/>
</dbReference>
<accession>A0A2K8UAF0</accession>
<dbReference type="EC" id="3.1.4.52" evidence="2"/>
<dbReference type="Pfam" id="PF00563">
    <property type="entry name" value="EAL"/>
    <property type="match status" value="1"/>
</dbReference>
<dbReference type="InterPro" id="IPR000160">
    <property type="entry name" value="GGDEF_dom"/>
</dbReference>
<dbReference type="FunFam" id="3.30.70.270:FF:000001">
    <property type="entry name" value="Diguanylate cyclase domain protein"/>
    <property type="match status" value="1"/>
</dbReference>
<feature type="domain" description="PAC" evidence="8">
    <location>
        <begin position="352"/>
        <end position="404"/>
    </location>
</feature>
<dbReference type="GO" id="GO:0071732">
    <property type="term" value="P:cellular response to nitric oxide"/>
    <property type="evidence" value="ECO:0007669"/>
    <property type="project" value="UniProtKB-ARBA"/>
</dbReference>
<dbReference type="PANTHER" id="PTHR44757">
    <property type="entry name" value="DIGUANYLATE CYCLASE DGCP"/>
    <property type="match status" value="1"/>
</dbReference>
<dbReference type="AlphaFoldDB" id="A0A2K8UAF0"/>
<dbReference type="RefSeq" id="WP_100920271.1">
    <property type="nucleotide sequence ID" value="NZ_CP020370.1"/>
</dbReference>
<dbReference type="Pfam" id="PF13426">
    <property type="entry name" value="PAS_9"/>
    <property type="match status" value="2"/>
</dbReference>
<dbReference type="InterPro" id="IPR000700">
    <property type="entry name" value="PAS-assoc_C"/>
</dbReference>
<dbReference type="PROSITE" id="PS50113">
    <property type="entry name" value="PAC"/>
    <property type="match status" value="2"/>
</dbReference>
<dbReference type="Pfam" id="PF00072">
    <property type="entry name" value="Response_reg"/>
    <property type="match status" value="1"/>
</dbReference>